<dbReference type="Gene3D" id="3.40.50.720">
    <property type="entry name" value="NAD(P)-binding Rossmann-like Domain"/>
    <property type="match status" value="1"/>
</dbReference>
<keyword evidence="6 7" id="KW-0472">Membrane</keyword>
<dbReference type="HOGENOM" id="CLU_024920_0_1_10"/>
<dbReference type="EMBL" id="CP001650">
    <property type="protein sequence ID" value="ADF50922.1"/>
    <property type="molecule type" value="Genomic_DNA"/>
</dbReference>
<reference evidence="9 10" key="1">
    <citation type="journal article" date="2010" name="BMC Genomics">
        <title>The complete genome of Zunongwangia profunda SM-A87 reveals its adaptation to the deep-sea environment and ecological role in sedimentary organic nitrogen degradation.</title>
        <authorList>
            <person name="Qin Q.L."/>
            <person name="Zhang X.Y."/>
            <person name="Wang X.M."/>
            <person name="Liu G.M."/>
            <person name="Chen X.L."/>
            <person name="Xie B.B."/>
            <person name="Dang H.Y."/>
            <person name="Zhou B.C."/>
            <person name="Yu J."/>
            <person name="Zhang Y.Z."/>
        </authorList>
    </citation>
    <scope>NUCLEOTIDE SEQUENCE [LARGE SCALE GENOMIC DNA]</scope>
    <source>
        <strain evidence="10">DSM 18752 / CCTCC AB 206139 / SM-A87</strain>
    </source>
</reference>
<dbReference type="AlphaFoldDB" id="D5BFH8"/>
<feature type="transmembrane region" description="Helical" evidence="7">
    <location>
        <begin position="153"/>
        <end position="175"/>
    </location>
</feature>
<dbReference type="PANTHER" id="PTHR30576:SF0">
    <property type="entry name" value="UNDECAPRENYL-PHOSPHATE N-ACETYLGALACTOSAMINYL 1-PHOSPHATE TRANSFERASE-RELATED"/>
    <property type="match status" value="1"/>
</dbReference>
<evidence type="ECO:0000256" key="3">
    <source>
        <dbReference type="ARBA" id="ARBA00022679"/>
    </source>
</evidence>
<dbReference type="InterPro" id="IPR017475">
    <property type="entry name" value="EPS_sugar_tfrase"/>
</dbReference>
<dbReference type="STRING" id="655815.ZPR_0565"/>
<accession>D5BFH8</accession>
<dbReference type="Proteomes" id="UP000001654">
    <property type="component" value="Chromosome"/>
</dbReference>
<proteinExistence type="inferred from homology"/>
<sequence length="339" mass="39652">MYRWIFYYLRNIYRTEGGNLANVIVIGRDRKLKKIRQVFDMPELGYRYLGYFDNESSKSITYLGQIEDCIPYLRNTHVEEIYCMASRLSSEELGSLINYADNNLKRIKIIPDNKEIYTRAMNVELFGSVPVLNLRKLPLETDIAKYTKRTFDIIFSFLVCIFLLSWLVPIIAILIKSESKGPIFFRQKRHGVGKKEFWCYKFRSMAVNKDSDTRMMTKNDTRVTKIGAFMRKTSIDELPQFFNVLKGDMSVVGPRPHMEAHTNQYQKSVDKYLVRHFAKPGITGLAQIKGYRGEIIEASDIINRTRLDIFYVEKWSLYLDIKIILSTVINAVRGEEKAY</sequence>
<dbReference type="GO" id="GO:0016780">
    <property type="term" value="F:phosphotransferase activity, for other substituted phosphate groups"/>
    <property type="evidence" value="ECO:0007669"/>
    <property type="project" value="TreeGrafter"/>
</dbReference>
<dbReference type="Pfam" id="PF02397">
    <property type="entry name" value="Bac_transf"/>
    <property type="match status" value="1"/>
</dbReference>
<dbReference type="NCBIfam" id="TIGR03025">
    <property type="entry name" value="EPS_sugtrans"/>
    <property type="match status" value="1"/>
</dbReference>
<evidence type="ECO:0000256" key="6">
    <source>
        <dbReference type="ARBA" id="ARBA00023136"/>
    </source>
</evidence>
<evidence type="ECO:0000256" key="1">
    <source>
        <dbReference type="ARBA" id="ARBA00004141"/>
    </source>
</evidence>
<protein>
    <submittedName>
        <fullName evidence="9">Glycosyltransferase</fullName>
    </submittedName>
</protein>
<dbReference type="eggNOG" id="COG2148">
    <property type="taxonomic scope" value="Bacteria"/>
</dbReference>
<comment type="subcellular location">
    <subcellularLocation>
        <location evidence="1">Membrane</location>
        <topology evidence="1">Multi-pass membrane protein</topology>
    </subcellularLocation>
</comment>
<evidence type="ECO:0000256" key="2">
    <source>
        <dbReference type="ARBA" id="ARBA00006464"/>
    </source>
</evidence>
<evidence type="ECO:0000313" key="9">
    <source>
        <dbReference type="EMBL" id="ADF50922.1"/>
    </source>
</evidence>
<evidence type="ECO:0000256" key="4">
    <source>
        <dbReference type="ARBA" id="ARBA00022692"/>
    </source>
</evidence>
<keyword evidence="3" id="KW-0808">Transferase</keyword>
<keyword evidence="5 7" id="KW-1133">Transmembrane helix</keyword>
<dbReference type="Pfam" id="PF13727">
    <property type="entry name" value="CoA_binding_3"/>
    <property type="match status" value="1"/>
</dbReference>
<comment type="similarity">
    <text evidence="2">Belongs to the bacterial sugar transferase family.</text>
</comment>
<evidence type="ECO:0000259" key="8">
    <source>
        <dbReference type="Pfam" id="PF02397"/>
    </source>
</evidence>
<organism evidence="9 10">
    <name type="scientific">Zunongwangia profunda (strain DSM 18752 / CCTCC AB 206139 / SM-A87)</name>
    <name type="common">Wangia profunda</name>
    <dbReference type="NCBI Taxonomy" id="655815"/>
    <lineage>
        <taxon>Bacteria</taxon>
        <taxon>Pseudomonadati</taxon>
        <taxon>Bacteroidota</taxon>
        <taxon>Flavobacteriia</taxon>
        <taxon>Flavobacteriales</taxon>
        <taxon>Flavobacteriaceae</taxon>
        <taxon>Zunongwangia</taxon>
    </lineage>
</organism>
<evidence type="ECO:0000256" key="5">
    <source>
        <dbReference type="ARBA" id="ARBA00022989"/>
    </source>
</evidence>
<evidence type="ECO:0000256" key="7">
    <source>
        <dbReference type="SAM" id="Phobius"/>
    </source>
</evidence>
<name>D5BFH8_ZUNPS</name>
<dbReference type="KEGG" id="zpr:ZPR_0565"/>
<gene>
    <name evidence="9" type="ordered locus">ZPR_0565</name>
</gene>
<feature type="domain" description="Bacterial sugar transferase" evidence="8">
    <location>
        <begin position="148"/>
        <end position="331"/>
    </location>
</feature>
<dbReference type="InterPro" id="IPR003362">
    <property type="entry name" value="Bact_transf"/>
</dbReference>
<keyword evidence="10" id="KW-1185">Reference proteome</keyword>
<keyword evidence="4 7" id="KW-0812">Transmembrane</keyword>
<dbReference type="GO" id="GO:0016020">
    <property type="term" value="C:membrane"/>
    <property type="evidence" value="ECO:0007669"/>
    <property type="project" value="UniProtKB-SubCell"/>
</dbReference>
<dbReference type="PANTHER" id="PTHR30576">
    <property type="entry name" value="COLANIC BIOSYNTHESIS UDP-GLUCOSE LIPID CARRIER TRANSFERASE"/>
    <property type="match status" value="1"/>
</dbReference>
<evidence type="ECO:0000313" key="10">
    <source>
        <dbReference type="Proteomes" id="UP000001654"/>
    </source>
</evidence>